<protein>
    <submittedName>
        <fullName evidence="3">No apical meristem-associated domain-containing protein</fullName>
    </submittedName>
</protein>
<dbReference type="Pfam" id="PF14303">
    <property type="entry name" value="NAM-associated"/>
    <property type="match status" value="1"/>
</dbReference>
<accession>A0A9K3N5Z0</accession>
<feature type="region of interest" description="Disordered" evidence="1">
    <location>
        <begin position="206"/>
        <end position="298"/>
    </location>
</feature>
<reference evidence="3" key="2">
    <citation type="submission" date="2020-06" db="EMBL/GenBank/DDBJ databases">
        <title>Helianthus annuus Genome sequencing and assembly Release 2.</title>
        <authorList>
            <person name="Gouzy J."/>
            <person name="Langlade N."/>
            <person name="Munos S."/>
        </authorList>
    </citation>
    <scope>NUCLEOTIDE SEQUENCE</scope>
    <source>
        <tissue evidence="3">Leaves</tissue>
    </source>
</reference>
<evidence type="ECO:0000313" key="4">
    <source>
        <dbReference type="Proteomes" id="UP000215914"/>
    </source>
</evidence>
<evidence type="ECO:0000259" key="2">
    <source>
        <dbReference type="Pfam" id="PF14303"/>
    </source>
</evidence>
<name>A0A9K3N5Z0_HELAN</name>
<reference evidence="3" key="1">
    <citation type="journal article" date="2017" name="Nature">
        <title>The sunflower genome provides insights into oil metabolism, flowering and Asterid evolution.</title>
        <authorList>
            <person name="Badouin H."/>
            <person name="Gouzy J."/>
            <person name="Grassa C.J."/>
            <person name="Murat F."/>
            <person name="Staton S.E."/>
            <person name="Cottret L."/>
            <person name="Lelandais-Briere C."/>
            <person name="Owens G.L."/>
            <person name="Carrere S."/>
            <person name="Mayjonade B."/>
            <person name="Legrand L."/>
            <person name="Gill N."/>
            <person name="Kane N.C."/>
            <person name="Bowers J.E."/>
            <person name="Hubner S."/>
            <person name="Bellec A."/>
            <person name="Berard A."/>
            <person name="Berges H."/>
            <person name="Blanchet N."/>
            <person name="Boniface M.C."/>
            <person name="Brunel D."/>
            <person name="Catrice O."/>
            <person name="Chaidir N."/>
            <person name="Claudel C."/>
            <person name="Donnadieu C."/>
            <person name="Faraut T."/>
            <person name="Fievet G."/>
            <person name="Helmstetter N."/>
            <person name="King M."/>
            <person name="Knapp S.J."/>
            <person name="Lai Z."/>
            <person name="Le Paslier M.C."/>
            <person name="Lippi Y."/>
            <person name="Lorenzon L."/>
            <person name="Mandel J.R."/>
            <person name="Marage G."/>
            <person name="Marchand G."/>
            <person name="Marquand E."/>
            <person name="Bret-Mestries E."/>
            <person name="Morien E."/>
            <person name="Nambeesan S."/>
            <person name="Nguyen T."/>
            <person name="Pegot-Espagnet P."/>
            <person name="Pouilly N."/>
            <person name="Raftis F."/>
            <person name="Sallet E."/>
            <person name="Schiex T."/>
            <person name="Thomas J."/>
            <person name="Vandecasteele C."/>
            <person name="Vares D."/>
            <person name="Vear F."/>
            <person name="Vautrin S."/>
            <person name="Crespi M."/>
            <person name="Mangin B."/>
            <person name="Burke J.M."/>
            <person name="Salse J."/>
            <person name="Munos S."/>
            <person name="Vincourt P."/>
            <person name="Rieseberg L.H."/>
            <person name="Langlade N.B."/>
        </authorList>
    </citation>
    <scope>NUCLEOTIDE SEQUENCE</scope>
    <source>
        <tissue evidence="3">Leaves</tissue>
    </source>
</reference>
<feature type="compositionally biased region" description="Polar residues" evidence="1">
    <location>
        <begin position="16"/>
        <end position="26"/>
    </location>
</feature>
<feature type="domain" description="No apical meristem-associated C-terminal" evidence="2">
    <location>
        <begin position="185"/>
        <end position="283"/>
    </location>
</feature>
<feature type="compositionally biased region" description="Acidic residues" evidence="1">
    <location>
        <begin position="240"/>
        <end position="249"/>
    </location>
</feature>
<feature type="compositionally biased region" description="Polar residues" evidence="1">
    <location>
        <begin position="224"/>
        <end position="233"/>
    </location>
</feature>
<dbReference type="PANTHER" id="PTHR45224:SF16">
    <property type="entry name" value="OS01G0527900 PROTEIN"/>
    <property type="match status" value="1"/>
</dbReference>
<keyword evidence="4" id="KW-1185">Reference proteome</keyword>
<dbReference type="Gramene" id="mRNA:HanXRQr2_Chr10g0460801">
    <property type="protein sequence ID" value="mRNA:HanXRQr2_Chr10g0460801"/>
    <property type="gene ID" value="HanXRQr2_Chr10g0460801"/>
</dbReference>
<sequence>MHPFRPPFGVPARRMNPNTTQPQHPYNLQDLDPSVLTYAAYLSGSQPSQQQAEPNVDVVSETQPEPVPEKSKRGRRSHKKKEKDEPRRTKTVIKWTKEEEFTLTRAWLDVSEDHETGFVHSFLARGVKANIGTKIPFLAKWTDINNKCHAFQEVYQRNYDNRPSGEGDVGVSTKTLDEFEKTKCPFPYYKCWDLLRKSPKWALVGTMTSSSKRRAKRSKTSSSVDPETPTSDARNVDLNELVDVDEKFEEELTRPPGRRKDKRTGKKTAESSSDLELKEDFEEMNRHLQDIRDLGHKR</sequence>
<organism evidence="3 4">
    <name type="scientific">Helianthus annuus</name>
    <name type="common">Common sunflower</name>
    <dbReference type="NCBI Taxonomy" id="4232"/>
    <lineage>
        <taxon>Eukaryota</taxon>
        <taxon>Viridiplantae</taxon>
        <taxon>Streptophyta</taxon>
        <taxon>Embryophyta</taxon>
        <taxon>Tracheophyta</taxon>
        <taxon>Spermatophyta</taxon>
        <taxon>Magnoliopsida</taxon>
        <taxon>eudicotyledons</taxon>
        <taxon>Gunneridae</taxon>
        <taxon>Pentapetalae</taxon>
        <taxon>asterids</taxon>
        <taxon>campanulids</taxon>
        <taxon>Asterales</taxon>
        <taxon>Asteraceae</taxon>
        <taxon>Asteroideae</taxon>
        <taxon>Heliantheae alliance</taxon>
        <taxon>Heliantheae</taxon>
        <taxon>Helianthus</taxon>
    </lineage>
</organism>
<dbReference type="AlphaFoldDB" id="A0A9K3N5Z0"/>
<evidence type="ECO:0000256" key="1">
    <source>
        <dbReference type="SAM" id="MobiDB-lite"/>
    </source>
</evidence>
<feature type="compositionally biased region" description="Basic residues" evidence="1">
    <location>
        <begin position="72"/>
        <end position="81"/>
    </location>
</feature>
<feature type="compositionally biased region" description="Polar residues" evidence="1">
    <location>
        <begin position="43"/>
        <end position="53"/>
    </location>
</feature>
<proteinExistence type="predicted"/>
<dbReference type="Proteomes" id="UP000215914">
    <property type="component" value="Unassembled WGS sequence"/>
</dbReference>
<dbReference type="PANTHER" id="PTHR45224">
    <property type="entry name" value="OS01G0527900 PROTEIN-RELATED"/>
    <property type="match status" value="1"/>
</dbReference>
<evidence type="ECO:0000313" key="3">
    <source>
        <dbReference type="EMBL" id="KAF5788152.1"/>
    </source>
</evidence>
<dbReference type="EMBL" id="MNCJ02000325">
    <property type="protein sequence ID" value="KAF5788152.1"/>
    <property type="molecule type" value="Genomic_DNA"/>
</dbReference>
<feature type="compositionally biased region" description="Basic residues" evidence="1">
    <location>
        <begin position="256"/>
        <end position="266"/>
    </location>
</feature>
<feature type="region of interest" description="Disordered" evidence="1">
    <location>
        <begin position="1"/>
        <end position="90"/>
    </location>
</feature>
<feature type="compositionally biased region" description="Basic and acidic residues" evidence="1">
    <location>
        <begin position="275"/>
        <end position="298"/>
    </location>
</feature>
<dbReference type="InterPro" id="IPR029466">
    <property type="entry name" value="NAM-associated_C"/>
</dbReference>
<comment type="caution">
    <text evidence="3">The sequence shown here is derived from an EMBL/GenBank/DDBJ whole genome shotgun (WGS) entry which is preliminary data.</text>
</comment>
<gene>
    <name evidence="3" type="ORF">HanXRQr2_Chr10g0460801</name>
</gene>